<comment type="caution">
    <text evidence="2">The sequence shown here is derived from an EMBL/GenBank/DDBJ whole genome shotgun (WGS) entry which is preliminary data.</text>
</comment>
<dbReference type="InterPro" id="IPR011029">
    <property type="entry name" value="DEATH-like_dom_sf"/>
</dbReference>
<dbReference type="CDD" id="cd01670">
    <property type="entry name" value="Death"/>
    <property type="match status" value="2"/>
</dbReference>
<evidence type="ECO:0000259" key="1">
    <source>
        <dbReference type="PROSITE" id="PS50017"/>
    </source>
</evidence>
<accession>A0A2G8LNK8</accession>
<dbReference type="PROSITE" id="PS50017">
    <property type="entry name" value="DEATH_DOMAIN"/>
    <property type="match status" value="1"/>
</dbReference>
<dbReference type="OrthoDB" id="10000500at2759"/>
<dbReference type="SUPFAM" id="SSF47986">
    <property type="entry name" value="DEATH domain"/>
    <property type="match status" value="2"/>
</dbReference>
<evidence type="ECO:0000313" key="3">
    <source>
        <dbReference type="Proteomes" id="UP000230750"/>
    </source>
</evidence>
<dbReference type="GO" id="GO:0007165">
    <property type="term" value="P:signal transduction"/>
    <property type="evidence" value="ECO:0007669"/>
    <property type="project" value="InterPro"/>
</dbReference>
<dbReference type="Proteomes" id="UP000230750">
    <property type="component" value="Unassembled WGS sequence"/>
</dbReference>
<name>A0A2G8LNK8_STIJA</name>
<sequence>MPQPNLDSVKFVVHQRDSDKTEIVANIVREDGFDDLNKYMEEAGYNPCEEIRGAAFKAMTGENFFIRLVGDLKVDTFGDKSYRKDRLELKYLRNRTNRKDFVVRGVYHGRFQSEYAGSEDPAPQEIHDSFEETELIKDVVLRTISKDIPKNFVVPLAMHLFGLTESEVLNLSLLPHHRDFDEQRYAILEKWKLKKGQDATFSKLIEAFLAVKMKSAAASLNRNLLTDQYLKKVGKALPGDLKPFADILAINLEEVQTKFDAEMTEHKYQVLWRWREDTHQRLKRRATHIRLLKALRYSGMEAVAEKHTEISSVDARDVDILRIATKDVDRETIMRVTKSLGLTDEDIEAILLEYGQDFNKRIFFLNTLVKMAEYGGRRFTSDV</sequence>
<dbReference type="AlphaFoldDB" id="A0A2G8LNK8"/>
<organism evidence="2 3">
    <name type="scientific">Stichopus japonicus</name>
    <name type="common">Sea cucumber</name>
    <dbReference type="NCBI Taxonomy" id="307972"/>
    <lineage>
        <taxon>Eukaryota</taxon>
        <taxon>Metazoa</taxon>
        <taxon>Echinodermata</taxon>
        <taxon>Eleutherozoa</taxon>
        <taxon>Echinozoa</taxon>
        <taxon>Holothuroidea</taxon>
        <taxon>Aspidochirotacea</taxon>
        <taxon>Aspidochirotida</taxon>
        <taxon>Stichopodidae</taxon>
        <taxon>Apostichopus</taxon>
    </lineage>
</organism>
<feature type="domain" description="Death" evidence="1">
    <location>
        <begin position="161"/>
        <end position="224"/>
    </location>
</feature>
<dbReference type="Pfam" id="PF00531">
    <property type="entry name" value="Death"/>
    <property type="match status" value="1"/>
</dbReference>
<protein>
    <recommendedName>
        <fullName evidence="1">Death domain-containing protein</fullName>
    </recommendedName>
</protein>
<proteinExistence type="predicted"/>
<keyword evidence="3" id="KW-1185">Reference proteome</keyword>
<evidence type="ECO:0000313" key="2">
    <source>
        <dbReference type="EMBL" id="PIK61846.1"/>
    </source>
</evidence>
<gene>
    <name evidence="2" type="ORF">BSL78_01177</name>
</gene>
<dbReference type="EMBL" id="MRZV01000023">
    <property type="protein sequence ID" value="PIK61846.1"/>
    <property type="molecule type" value="Genomic_DNA"/>
</dbReference>
<dbReference type="InterPro" id="IPR000488">
    <property type="entry name" value="Death_dom"/>
</dbReference>
<dbReference type="Gene3D" id="1.10.533.10">
    <property type="entry name" value="Death Domain, Fas"/>
    <property type="match status" value="2"/>
</dbReference>
<reference evidence="2 3" key="1">
    <citation type="journal article" date="2017" name="PLoS Biol.">
        <title>The sea cucumber genome provides insights into morphological evolution and visceral regeneration.</title>
        <authorList>
            <person name="Zhang X."/>
            <person name="Sun L."/>
            <person name="Yuan J."/>
            <person name="Sun Y."/>
            <person name="Gao Y."/>
            <person name="Zhang L."/>
            <person name="Li S."/>
            <person name="Dai H."/>
            <person name="Hamel J.F."/>
            <person name="Liu C."/>
            <person name="Yu Y."/>
            <person name="Liu S."/>
            <person name="Lin W."/>
            <person name="Guo K."/>
            <person name="Jin S."/>
            <person name="Xu P."/>
            <person name="Storey K.B."/>
            <person name="Huan P."/>
            <person name="Zhang T."/>
            <person name="Zhou Y."/>
            <person name="Zhang J."/>
            <person name="Lin C."/>
            <person name="Li X."/>
            <person name="Xing L."/>
            <person name="Huo D."/>
            <person name="Sun M."/>
            <person name="Wang L."/>
            <person name="Mercier A."/>
            <person name="Li F."/>
            <person name="Yang H."/>
            <person name="Xiang J."/>
        </authorList>
    </citation>
    <scope>NUCLEOTIDE SEQUENCE [LARGE SCALE GENOMIC DNA]</scope>
    <source>
        <strain evidence="2">Shaxun</strain>
        <tissue evidence="2">Muscle</tissue>
    </source>
</reference>